<name>A0A9E7C1L2_9ACTN</name>
<feature type="transmembrane region" description="Helical" evidence="1">
    <location>
        <begin position="377"/>
        <end position="397"/>
    </location>
</feature>
<dbReference type="Proteomes" id="UP001162834">
    <property type="component" value="Chromosome"/>
</dbReference>
<feature type="transmembrane region" description="Helical" evidence="1">
    <location>
        <begin position="346"/>
        <end position="365"/>
    </location>
</feature>
<keyword evidence="1" id="KW-1133">Transmembrane helix</keyword>
<feature type="transmembrane region" description="Helical" evidence="1">
    <location>
        <begin position="314"/>
        <end position="334"/>
    </location>
</feature>
<dbReference type="EMBL" id="CP087164">
    <property type="protein sequence ID" value="UGS36717.1"/>
    <property type="molecule type" value="Genomic_DNA"/>
</dbReference>
<feature type="transmembrane region" description="Helical" evidence="1">
    <location>
        <begin position="249"/>
        <end position="266"/>
    </location>
</feature>
<gene>
    <name evidence="2" type="ORF">DSM104329_03126</name>
</gene>
<keyword evidence="1" id="KW-0472">Membrane</keyword>
<dbReference type="AlphaFoldDB" id="A0A9E7C1L2"/>
<feature type="transmembrane region" description="Helical" evidence="1">
    <location>
        <begin position="272"/>
        <end position="293"/>
    </location>
</feature>
<protein>
    <recommendedName>
        <fullName evidence="4">Metal transporter</fullName>
    </recommendedName>
</protein>
<keyword evidence="3" id="KW-1185">Reference proteome</keyword>
<feature type="transmembrane region" description="Helical" evidence="1">
    <location>
        <begin position="144"/>
        <end position="167"/>
    </location>
</feature>
<sequence>MPAPTATRPVVPTWVLAAILVAVMAVVLAGLALVGGDALPERQGPPVEQLAVERTVLEPGTIELRLRNTGPDAVSVAQIFVNDAYADFAGPGDEIGRLASASLKIDYPWQDGSPYLVSMLTSTGAVIEHQIAAAVETPAPDAGLFGLMALLGTYVGIIPVLLGMLLLPVLRRASRPWMTGLMAFTVGLLAFLAVDGTIEGLDIAGASSQAFGGVELLFLGAGLAFLALTAVDRMVSARRAGAGAAGRSGYAAALMVAIGIGLHNLGEGLAIGSAYAIGELALGAFLVVGFAAHNTTEGLAIAAPLSGGPGRPPLARLLGLGVIAGAPAILGGILGATVDNAELTTFLLGVGVGAIVQVVVQLASTMRDGSGRILNPVSVGGLCAGMIALYATSLLVAA</sequence>
<reference evidence="2" key="1">
    <citation type="journal article" date="2022" name="Int. J. Syst. Evol. Microbiol.">
        <title>Pseudomonas aegrilactucae sp. nov. and Pseudomonas morbosilactucae sp. nov., pathogens causing bacterial rot of lettuce in Japan.</title>
        <authorList>
            <person name="Sawada H."/>
            <person name="Fujikawa T."/>
            <person name="Satou M."/>
        </authorList>
    </citation>
    <scope>NUCLEOTIDE SEQUENCE</scope>
    <source>
        <strain evidence="2">0166_1</strain>
    </source>
</reference>
<keyword evidence="1" id="KW-0812">Transmembrane</keyword>
<dbReference type="KEGG" id="sbae:DSM104329_03126"/>
<evidence type="ECO:0000313" key="3">
    <source>
        <dbReference type="Proteomes" id="UP001162834"/>
    </source>
</evidence>
<feature type="transmembrane region" description="Helical" evidence="1">
    <location>
        <begin position="12"/>
        <end position="34"/>
    </location>
</feature>
<organism evidence="2 3">
    <name type="scientific">Capillimicrobium parvum</name>
    <dbReference type="NCBI Taxonomy" id="2884022"/>
    <lineage>
        <taxon>Bacteria</taxon>
        <taxon>Bacillati</taxon>
        <taxon>Actinomycetota</taxon>
        <taxon>Thermoleophilia</taxon>
        <taxon>Solirubrobacterales</taxon>
        <taxon>Capillimicrobiaceae</taxon>
        <taxon>Capillimicrobium</taxon>
    </lineage>
</organism>
<evidence type="ECO:0000256" key="1">
    <source>
        <dbReference type="SAM" id="Phobius"/>
    </source>
</evidence>
<feature type="transmembrane region" description="Helical" evidence="1">
    <location>
        <begin position="210"/>
        <end position="228"/>
    </location>
</feature>
<proteinExistence type="predicted"/>
<evidence type="ECO:0000313" key="2">
    <source>
        <dbReference type="EMBL" id="UGS36717.1"/>
    </source>
</evidence>
<accession>A0A9E7C1L2</accession>
<feature type="transmembrane region" description="Helical" evidence="1">
    <location>
        <begin position="179"/>
        <end position="198"/>
    </location>
</feature>
<dbReference type="RefSeq" id="WP_259310783.1">
    <property type="nucleotide sequence ID" value="NZ_CP087164.1"/>
</dbReference>
<evidence type="ECO:0008006" key="4">
    <source>
        <dbReference type="Google" id="ProtNLM"/>
    </source>
</evidence>